<gene>
    <name evidence="2" type="ORF">PG996_008897</name>
</gene>
<organism evidence="2 3">
    <name type="scientific">Apiospora saccharicola</name>
    <dbReference type="NCBI Taxonomy" id="335842"/>
    <lineage>
        <taxon>Eukaryota</taxon>
        <taxon>Fungi</taxon>
        <taxon>Dikarya</taxon>
        <taxon>Ascomycota</taxon>
        <taxon>Pezizomycotina</taxon>
        <taxon>Sordariomycetes</taxon>
        <taxon>Xylariomycetidae</taxon>
        <taxon>Amphisphaeriales</taxon>
        <taxon>Apiosporaceae</taxon>
        <taxon>Apiospora</taxon>
    </lineage>
</organism>
<feature type="region of interest" description="Disordered" evidence="1">
    <location>
        <begin position="346"/>
        <end position="373"/>
    </location>
</feature>
<reference evidence="2 3" key="1">
    <citation type="submission" date="2023-01" db="EMBL/GenBank/DDBJ databases">
        <title>Analysis of 21 Apiospora genomes using comparative genomics revels a genus with tremendous synthesis potential of carbohydrate active enzymes and secondary metabolites.</title>
        <authorList>
            <person name="Sorensen T."/>
        </authorList>
    </citation>
    <scope>NUCLEOTIDE SEQUENCE [LARGE SCALE GENOMIC DNA]</scope>
    <source>
        <strain evidence="2 3">CBS 83171</strain>
    </source>
</reference>
<evidence type="ECO:0000313" key="2">
    <source>
        <dbReference type="EMBL" id="KAK8064245.1"/>
    </source>
</evidence>
<sequence length="513" mass="57003">MLSEPTVSALGPDPSWRKHVLNGNAFQQDVIQSFNGWQYACFYSSRRLDLGDREPLYVHLSRRKLPIGQWETFVFHDHPQTTDDGHNTVQLGICPGDGTIHISYDHHCDQLRYRHSIPSLATDPESFSWSPQYFTPTLHHLPGLESSVPHDELLSYITYPRFGQLGDDLWFSFRTGKAGLGDDHLYLYSASRGAYSSFSPSSATGASTATTPFLKGIQNNPYIHGLDSRGGTLYVTWVYRDFVWYEGWDDPADTKHKQQAGPNSAANNRDLCYAYSSPTTTVAETGQEPTLLPAGQIWRNGAGDVIADLARGESITPSSPGVTAFRIPKGSGLTNQEAQAVDHGGGVHVLNRDSCPSSDPKSGGPDNDDKDGTIQEVKWKHYYRDPTTKTWTSRALPCGYVSGKRGRLAVSRDDDLYIVLPGGGSRLSIWRAAKSDAYSTYSLVWSSSTTTTQGEMFPLTEPLVDTYRLDHDNVLSVFTRRYAAERLTMPTGPDLKAEEYERKVDVVVLDFQL</sequence>
<dbReference type="Pfam" id="PF15892">
    <property type="entry name" value="BNR_4"/>
    <property type="match status" value="1"/>
</dbReference>
<dbReference type="Proteomes" id="UP001446871">
    <property type="component" value="Unassembled WGS sequence"/>
</dbReference>
<keyword evidence="3" id="KW-1185">Reference proteome</keyword>
<name>A0ABR1UZ84_9PEZI</name>
<protein>
    <recommendedName>
        <fullName evidence="4">Dockerin type 1</fullName>
    </recommendedName>
</protein>
<accession>A0ABR1UZ84</accession>
<proteinExistence type="predicted"/>
<evidence type="ECO:0008006" key="4">
    <source>
        <dbReference type="Google" id="ProtNLM"/>
    </source>
</evidence>
<comment type="caution">
    <text evidence="2">The sequence shown here is derived from an EMBL/GenBank/DDBJ whole genome shotgun (WGS) entry which is preliminary data.</text>
</comment>
<evidence type="ECO:0000256" key="1">
    <source>
        <dbReference type="SAM" id="MobiDB-lite"/>
    </source>
</evidence>
<evidence type="ECO:0000313" key="3">
    <source>
        <dbReference type="Proteomes" id="UP001446871"/>
    </source>
</evidence>
<dbReference type="EMBL" id="JAQQWM010000005">
    <property type="protein sequence ID" value="KAK8064245.1"/>
    <property type="molecule type" value="Genomic_DNA"/>
</dbReference>